<comment type="subcellular location">
    <subcellularLocation>
        <location evidence="1">Cytoplasm</location>
        <location evidence="1">Cytoskeleton</location>
    </subcellularLocation>
</comment>
<evidence type="ECO:0000256" key="4">
    <source>
        <dbReference type="ARBA" id="ARBA00022701"/>
    </source>
</evidence>
<dbReference type="GO" id="GO:0008017">
    <property type="term" value="F:microtubule binding"/>
    <property type="evidence" value="ECO:0007669"/>
    <property type="project" value="InterPro"/>
</dbReference>
<dbReference type="GO" id="GO:0005874">
    <property type="term" value="C:microtubule"/>
    <property type="evidence" value="ECO:0007669"/>
    <property type="project" value="UniProtKB-KW"/>
</dbReference>
<gene>
    <name evidence="7" type="ORF">IFM89_023684</name>
</gene>
<evidence type="ECO:0008006" key="9">
    <source>
        <dbReference type="Google" id="ProtNLM"/>
    </source>
</evidence>
<dbReference type="Gene3D" id="3.30.70.330">
    <property type="match status" value="1"/>
</dbReference>
<dbReference type="PANTHER" id="PTHR28110">
    <property type="entry name" value="TRANSMEMBRANE PROTEIN"/>
    <property type="match status" value="1"/>
</dbReference>
<dbReference type="AlphaFoldDB" id="A0A835H2A0"/>
<dbReference type="InterPro" id="IPR042277">
    <property type="entry name" value="IST1-like"/>
</dbReference>
<dbReference type="SUPFAM" id="SSF54928">
    <property type="entry name" value="RNA-binding domain, RBD"/>
    <property type="match status" value="1"/>
</dbReference>
<dbReference type="GO" id="GO:0003676">
    <property type="term" value="F:nucleic acid binding"/>
    <property type="evidence" value="ECO:0007669"/>
    <property type="project" value="InterPro"/>
</dbReference>
<dbReference type="InterPro" id="IPR055323">
    <property type="entry name" value="C57A10.07/YOR238W"/>
</dbReference>
<name>A0A835H2A0_9MAGN</name>
<dbReference type="Pfam" id="PF07058">
    <property type="entry name" value="MAP70"/>
    <property type="match status" value="1"/>
</dbReference>
<comment type="similarity">
    <text evidence="2">Belongs to the MAP70 family.</text>
</comment>
<reference evidence="7 8" key="1">
    <citation type="submission" date="2020-10" db="EMBL/GenBank/DDBJ databases">
        <title>The Coptis chinensis genome and diversification of protoberbering-type alkaloids.</title>
        <authorList>
            <person name="Wang B."/>
            <person name="Shu S."/>
            <person name="Song C."/>
            <person name="Liu Y."/>
        </authorList>
    </citation>
    <scope>NUCLEOTIDE SEQUENCE [LARGE SCALE GENOMIC DNA]</scope>
    <source>
        <strain evidence="7">HL-2020</strain>
        <tissue evidence="7">Leaf</tissue>
    </source>
</reference>
<keyword evidence="8" id="KW-1185">Reference proteome</keyword>
<accession>A0A835H2A0</accession>
<evidence type="ECO:0000313" key="8">
    <source>
        <dbReference type="Proteomes" id="UP000631114"/>
    </source>
</evidence>
<dbReference type="Gene3D" id="1.20.1260.60">
    <property type="entry name" value="Vacuolar protein sorting-associated protein Ist1"/>
    <property type="match status" value="1"/>
</dbReference>
<dbReference type="InterPro" id="IPR035979">
    <property type="entry name" value="RBD_domain_sf"/>
</dbReference>
<protein>
    <recommendedName>
        <fullName evidence="9">RRM domain-containing protein</fullName>
    </recommendedName>
</protein>
<evidence type="ECO:0000256" key="2">
    <source>
        <dbReference type="ARBA" id="ARBA00008825"/>
    </source>
</evidence>
<dbReference type="PANTHER" id="PTHR28110:SF1">
    <property type="entry name" value="TRANSMEMBRANE PROTEIN"/>
    <property type="match status" value="1"/>
</dbReference>
<dbReference type="InterPro" id="IPR012677">
    <property type="entry name" value="Nucleotide-bd_a/b_plait_sf"/>
</dbReference>
<keyword evidence="6" id="KW-0206">Cytoskeleton</keyword>
<evidence type="ECO:0000256" key="3">
    <source>
        <dbReference type="ARBA" id="ARBA00022490"/>
    </source>
</evidence>
<evidence type="ECO:0000256" key="1">
    <source>
        <dbReference type="ARBA" id="ARBA00004245"/>
    </source>
</evidence>
<dbReference type="InterPro" id="IPR009768">
    <property type="entry name" value="MAP70"/>
</dbReference>
<organism evidence="7 8">
    <name type="scientific">Coptis chinensis</name>
    <dbReference type="NCBI Taxonomy" id="261450"/>
    <lineage>
        <taxon>Eukaryota</taxon>
        <taxon>Viridiplantae</taxon>
        <taxon>Streptophyta</taxon>
        <taxon>Embryophyta</taxon>
        <taxon>Tracheophyta</taxon>
        <taxon>Spermatophyta</taxon>
        <taxon>Magnoliopsida</taxon>
        <taxon>Ranunculales</taxon>
        <taxon>Ranunculaceae</taxon>
        <taxon>Coptidoideae</taxon>
        <taxon>Coptis</taxon>
    </lineage>
</organism>
<keyword evidence="3" id="KW-0963">Cytoplasm</keyword>
<dbReference type="GO" id="GO:0005737">
    <property type="term" value="C:cytoplasm"/>
    <property type="evidence" value="ECO:0007669"/>
    <property type="project" value="TreeGrafter"/>
</dbReference>
<sequence>MIISDHETGRSRGFGFVTFSSEQAIRRFSGLEAKSLGLVSRVFDSKEVMYVEVRAVAELPQKAAMYGRDLWGGPLEINAADSATDDDWSRNLQDFDKAALSWPLDDIRILYYQYTLKEFIGFAEREVTSLTLLYAGVGRNADVLALYFGEDLAATHSNKGVLPLLMVLLKKLVQMEIPVFWQMYCFSIHLLVLGFRIPVLGRICILLVTEELVEHLVREEKTMGAYDLIDIYCELIVARLPIIESQNLLIQQQPSNLDKDRELAEANAEIKALRLSERLREKAVEEEGVDIVSKDEEALLLFSGGETRKDAGPRSEAQSYWAVVESKDWFGEFVIVF</sequence>
<evidence type="ECO:0000256" key="5">
    <source>
        <dbReference type="ARBA" id="ARBA00023054"/>
    </source>
</evidence>
<proteinExistence type="inferred from homology"/>
<dbReference type="GO" id="GO:0007010">
    <property type="term" value="P:cytoskeleton organization"/>
    <property type="evidence" value="ECO:0007669"/>
    <property type="project" value="InterPro"/>
</dbReference>
<dbReference type="Proteomes" id="UP000631114">
    <property type="component" value="Unassembled WGS sequence"/>
</dbReference>
<comment type="caution">
    <text evidence="7">The sequence shown here is derived from an EMBL/GenBank/DDBJ whole genome shotgun (WGS) entry which is preliminary data.</text>
</comment>
<keyword evidence="4" id="KW-0493">Microtubule</keyword>
<dbReference type="EMBL" id="JADFTS010000009">
    <property type="protein sequence ID" value="KAF9589408.1"/>
    <property type="molecule type" value="Genomic_DNA"/>
</dbReference>
<keyword evidence="5" id="KW-0175">Coiled coil</keyword>
<evidence type="ECO:0000313" key="7">
    <source>
        <dbReference type="EMBL" id="KAF9589408.1"/>
    </source>
</evidence>
<evidence type="ECO:0000256" key="6">
    <source>
        <dbReference type="ARBA" id="ARBA00023212"/>
    </source>
</evidence>